<name>A0A0E0PBD2_ORYRU</name>
<reference evidence="2" key="1">
    <citation type="submission" date="2013-06" db="EMBL/GenBank/DDBJ databases">
        <authorList>
            <person name="Zhao Q."/>
        </authorList>
    </citation>
    <scope>NUCLEOTIDE SEQUENCE</scope>
    <source>
        <strain evidence="2">cv. W1943</strain>
    </source>
</reference>
<proteinExistence type="predicted"/>
<dbReference type="OMA" id="KCYHADS"/>
<organism evidence="1 2">
    <name type="scientific">Oryza rufipogon</name>
    <name type="common">Brownbeard rice</name>
    <name type="synonym">Asian wild rice</name>
    <dbReference type="NCBI Taxonomy" id="4529"/>
    <lineage>
        <taxon>Eukaryota</taxon>
        <taxon>Viridiplantae</taxon>
        <taxon>Streptophyta</taxon>
        <taxon>Embryophyta</taxon>
        <taxon>Tracheophyta</taxon>
        <taxon>Spermatophyta</taxon>
        <taxon>Magnoliopsida</taxon>
        <taxon>Liliopsida</taxon>
        <taxon>Poales</taxon>
        <taxon>Poaceae</taxon>
        <taxon>BOP clade</taxon>
        <taxon>Oryzoideae</taxon>
        <taxon>Oryzeae</taxon>
        <taxon>Oryzinae</taxon>
        <taxon>Oryza</taxon>
    </lineage>
</organism>
<evidence type="ECO:0000313" key="1">
    <source>
        <dbReference type="EnsemblPlants" id="ORUFI04G19630.1"/>
    </source>
</evidence>
<protein>
    <submittedName>
        <fullName evidence="1">Uncharacterized protein</fullName>
    </submittedName>
</protein>
<dbReference type="Proteomes" id="UP000008022">
    <property type="component" value="Unassembled WGS sequence"/>
</dbReference>
<dbReference type="HOGENOM" id="CLU_2175074_0_0_1"/>
<keyword evidence="2" id="KW-1185">Reference proteome</keyword>
<sequence>MMREEQPQCEVQQMSTWHSFYFHCPFSTKHAALSNLKCYHADSGFFAIDFSGEVPAGISNLVKQEEEDEEQWLSSSSRSSSTPWCLSGLLGGRLRYDQTGKSQNGNGGGKIIDT</sequence>
<reference evidence="1" key="2">
    <citation type="submission" date="2015-06" db="UniProtKB">
        <authorList>
            <consortium name="EnsemblPlants"/>
        </authorList>
    </citation>
    <scope>IDENTIFICATION</scope>
</reference>
<dbReference type="EnsemblPlants" id="ORUFI04G19630.1">
    <property type="protein sequence ID" value="ORUFI04G19630.1"/>
    <property type="gene ID" value="ORUFI04G19630"/>
</dbReference>
<dbReference type="AlphaFoldDB" id="A0A0E0PBD2"/>
<accession>A0A0E0PBD2</accession>
<dbReference type="Gramene" id="ORUFI04G19630.1">
    <property type="protein sequence ID" value="ORUFI04G19630.1"/>
    <property type="gene ID" value="ORUFI04G19630"/>
</dbReference>
<evidence type="ECO:0000313" key="2">
    <source>
        <dbReference type="Proteomes" id="UP000008022"/>
    </source>
</evidence>